<gene>
    <name evidence="2" type="ORF">ACFFLM_24175</name>
</gene>
<evidence type="ECO:0008006" key="4">
    <source>
        <dbReference type="Google" id="ProtNLM"/>
    </source>
</evidence>
<keyword evidence="3" id="KW-1185">Reference proteome</keyword>
<reference evidence="2 3" key="1">
    <citation type="submission" date="2024-09" db="EMBL/GenBank/DDBJ databases">
        <authorList>
            <person name="Sun Q."/>
            <person name="Mori K."/>
        </authorList>
    </citation>
    <scope>NUCLEOTIDE SEQUENCE [LARGE SCALE GENOMIC DNA]</scope>
    <source>
        <strain evidence="2 3">JCM 13503</strain>
    </source>
</reference>
<accession>A0ABV6B823</accession>
<evidence type="ECO:0000256" key="1">
    <source>
        <dbReference type="SAM" id="MobiDB-lite"/>
    </source>
</evidence>
<sequence length="297" mass="30828">MNEQHQPEDFRSQVQRLVAEGKLTPDEAAGLLEGDSPTASGAEPMALMPTQSNTDWSDTPPDLDLHVSGYSLTVLHDAHLSAPQLSANRDGEVSLTATAKGWSVRRLSHPGHHTFNLKAILALPFAPQHVRAQVEGGSLTVPDLAGEMQAEVNGGHLKMGRAASLKAEVNGGNLTATELGGPTHLNVNGGNLTLEGAHSLNASINGGNLRWAGLLTGGDHRLEVNAGNATLYLKEGSNVTLRAEVTVGAFKSDFSTSQSGGFLNTRHGGQLGSGEAQLSCRVTAGQVKVLSGSGATS</sequence>
<evidence type="ECO:0000313" key="2">
    <source>
        <dbReference type="EMBL" id="MFB9995051.1"/>
    </source>
</evidence>
<evidence type="ECO:0000313" key="3">
    <source>
        <dbReference type="Proteomes" id="UP001589733"/>
    </source>
</evidence>
<dbReference type="RefSeq" id="WP_380016608.1">
    <property type="nucleotide sequence ID" value="NZ_JBHLYR010000079.1"/>
</dbReference>
<protein>
    <recommendedName>
        <fullName evidence="4">Adhesin domain-containing protein</fullName>
    </recommendedName>
</protein>
<feature type="region of interest" description="Disordered" evidence="1">
    <location>
        <begin position="1"/>
        <end position="61"/>
    </location>
</feature>
<proteinExistence type="predicted"/>
<feature type="compositionally biased region" description="Basic and acidic residues" evidence="1">
    <location>
        <begin position="1"/>
        <end position="11"/>
    </location>
</feature>
<dbReference type="EMBL" id="JBHLYR010000079">
    <property type="protein sequence ID" value="MFB9995051.1"/>
    <property type="molecule type" value="Genomic_DNA"/>
</dbReference>
<dbReference type="Proteomes" id="UP001589733">
    <property type="component" value="Unassembled WGS sequence"/>
</dbReference>
<organism evidence="2 3">
    <name type="scientific">Deinococcus oregonensis</name>
    <dbReference type="NCBI Taxonomy" id="1805970"/>
    <lineage>
        <taxon>Bacteria</taxon>
        <taxon>Thermotogati</taxon>
        <taxon>Deinococcota</taxon>
        <taxon>Deinococci</taxon>
        <taxon>Deinococcales</taxon>
        <taxon>Deinococcaceae</taxon>
        <taxon>Deinococcus</taxon>
    </lineage>
</organism>
<name>A0ABV6B823_9DEIO</name>
<comment type="caution">
    <text evidence="2">The sequence shown here is derived from an EMBL/GenBank/DDBJ whole genome shotgun (WGS) entry which is preliminary data.</text>
</comment>